<dbReference type="Gene3D" id="3.20.20.150">
    <property type="entry name" value="Divalent-metal-dependent TIM barrel enzymes"/>
    <property type="match status" value="1"/>
</dbReference>
<evidence type="ECO:0000313" key="1">
    <source>
        <dbReference type="EMBL" id="MCQ6957128.1"/>
    </source>
</evidence>
<reference evidence="1 2" key="1">
    <citation type="submission" date="2022-07" db="EMBL/GenBank/DDBJ databases">
        <title>Mucilaginibacter sp. JC4.</title>
        <authorList>
            <person name="Le V."/>
            <person name="Ko S.-R."/>
            <person name="Ahn C.-Y."/>
            <person name="Oh H.-M."/>
        </authorList>
    </citation>
    <scope>NUCLEOTIDE SEQUENCE [LARGE SCALE GENOMIC DNA]</scope>
    <source>
        <strain evidence="1 2">JC4</strain>
    </source>
</reference>
<gene>
    <name evidence="1" type="ORF">NPE20_04130</name>
</gene>
<keyword evidence="2" id="KW-1185">Reference proteome</keyword>
<evidence type="ECO:0000313" key="2">
    <source>
        <dbReference type="Proteomes" id="UP001204376"/>
    </source>
</evidence>
<name>A0ABT1SZH9_9SPHI</name>
<accession>A0ABT1SZH9</accession>
<proteinExistence type="predicted"/>
<protein>
    <submittedName>
        <fullName evidence="1">Sugar phosphate isomerase/epimerase</fullName>
    </submittedName>
</protein>
<organism evidence="1 2">
    <name type="scientific">Mucilaginibacter aquariorum</name>
    <dbReference type="NCBI Taxonomy" id="2967225"/>
    <lineage>
        <taxon>Bacteria</taxon>
        <taxon>Pseudomonadati</taxon>
        <taxon>Bacteroidota</taxon>
        <taxon>Sphingobacteriia</taxon>
        <taxon>Sphingobacteriales</taxon>
        <taxon>Sphingobacteriaceae</taxon>
        <taxon>Mucilaginibacter</taxon>
    </lineage>
</organism>
<dbReference type="RefSeq" id="WP_256537337.1">
    <property type="nucleotide sequence ID" value="NZ_JANHOH010000001.1"/>
</dbReference>
<dbReference type="GO" id="GO:0016853">
    <property type="term" value="F:isomerase activity"/>
    <property type="evidence" value="ECO:0007669"/>
    <property type="project" value="UniProtKB-KW"/>
</dbReference>
<dbReference type="SUPFAM" id="SSF51658">
    <property type="entry name" value="Xylose isomerase-like"/>
    <property type="match status" value="1"/>
</dbReference>
<comment type="caution">
    <text evidence="1">The sequence shown here is derived from an EMBL/GenBank/DDBJ whole genome shotgun (WGS) entry which is preliminary data.</text>
</comment>
<dbReference type="InterPro" id="IPR036237">
    <property type="entry name" value="Xyl_isomerase-like_sf"/>
</dbReference>
<dbReference type="EMBL" id="JANHOH010000001">
    <property type="protein sequence ID" value="MCQ6957128.1"/>
    <property type="molecule type" value="Genomic_DNA"/>
</dbReference>
<keyword evidence="1" id="KW-0413">Isomerase</keyword>
<sequence>MKLLFFCPRWGCENISWEDFLTKVKDDGYDGIEYGISNETTSTQLDEVWEKLDKHQLHVIPQHYGTYDADFNRHFERYSAWLELVKPYPAIKIDSQTGKDFFTFEQNKQLIDVAAMHTTNCGINVYHETHRNKSLFAAHITKQYLEKIPSLQITLDVSHWINVAESFLEDQQEALDIAIQRTEHIHARVGYPEGPQVPDPRAPEWEDAVAHHLKIWDKIIERKTAADPNSIITITPEFGPYPYMVHLPFNQSPITNQWDVNLYMKDMLKERYENSKL</sequence>
<dbReference type="Proteomes" id="UP001204376">
    <property type="component" value="Unassembled WGS sequence"/>
</dbReference>